<dbReference type="PANTHER" id="PTHR31625">
    <property type="match status" value="1"/>
</dbReference>
<protein>
    <submittedName>
        <fullName evidence="3">Coumaroyl-CoA:anthocyanidin 3-O-glucoside-6''-O-coumaroyltransferase 1</fullName>
    </submittedName>
</protein>
<dbReference type="Gene3D" id="3.30.559.10">
    <property type="entry name" value="Chloramphenicol acetyltransferase-like domain"/>
    <property type="match status" value="2"/>
</dbReference>
<gene>
    <name evidence="3" type="ORF">Adt_35405</name>
</gene>
<comment type="caution">
    <text evidence="3">The sequence shown here is derived from an EMBL/GenBank/DDBJ whole genome shotgun (WGS) entry which is preliminary data.</text>
</comment>
<keyword evidence="2" id="KW-0012">Acyltransferase</keyword>
<dbReference type="InterPro" id="IPR023213">
    <property type="entry name" value="CAT-like_dom_sf"/>
</dbReference>
<reference evidence="4" key="1">
    <citation type="submission" date="2024-07" db="EMBL/GenBank/DDBJ databases">
        <title>Two chromosome-level genome assemblies of Korean endemic species Abeliophyllum distichum and Forsythia ovata (Oleaceae).</title>
        <authorList>
            <person name="Jang H."/>
        </authorList>
    </citation>
    <scope>NUCLEOTIDE SEQUENCE [LARGE SCALE GENOMIC DNA]</scope>
</reference>
<evidence type="ECO:0000313" key="4">
    <source>
        <dbReference type="Proteomes" id="UP001604336"/>
    </source>
</evidence>
<accession>A0ABD1QI30</accession>
<keyword evidence="1" id="KW-0808">Transferase</keyword>
<name>A0ABD1QI30_9LAMI</name>
<keyword evidence="4" id="KW-1185">Reference proteome</keyword>
<dbReference type="Proteomes" id="UP001604336">
    <property type="component" value="Unassembled WGS sequence"/>
</dbReference>
<evidence type="ECO:0000313" key="3">
    <source>
        <dbReference type="EMBL" id="KAL2474669.1"/>
    </source>
</evidence>
<dbReference type="Pfam" id="PF02458">
    <property type="entry name" value="Transferase"/>
    <property type="match status" value="1"/>
</dbReference>
<organism evidence="3 4">
    <name type="scientific">Abeliophyllum distichum</name>
    <dbReference type="NCBI Taxonomy" id="126358"/>
    <lineage>
        <taxon>Eukaryota</taxon>
        <taxon>Viridiplantae</taxon>
        <taxon>Streptophyta</taxon>
        <taxon>Embryophyta</taxon>
        <taxon>Tracheophyta</taxon>
        <taxon>Spermatophyta</taxon>
        <taxon>Magnoliopsida</taxon>
        <taxon>eudicotyledons</taxon>
        <taxon>Gunneridae</taxon>
        <taxon>Pentapetalae</taxon>
        <taxon>asterids</taxon>
        <taxon>lamiids</taxon>
        <taxon>Lamiales</taxon>
        <taxon>Oleaceae</taxon>
        <taxon>Forsythieae</taxon>
        <taxon>Abeliophyllum</taxon>
    </lineage>
</organism>
<dbReference type="EMBL" id="JBFOLK010000011">
    <property type="protein sequence ID" value="KAL2474669.1"/>
    <property type="molecule type" value="Genomic_DNA"/>
</dbReference>
<evidence type="ECO:0000256" key="2">
    <source>
        <dbReference type="ARBA" id="ARBA00023315"/>
    </source>
</evidence>
<dbReference type="GO" id="GO:0016747">
    <property type="term" value="F:acyltransferase activity, transferring groups other than amino-acyl groups"/>
    <property type="evidence" value="ECO:0007669"/>
    <property type="project" value="UniProtKB-ARBA"/>
</dbReference>
<dbReference type="InterPro" id="IPR051504">
    <property type="entry name" value="Plant_metabolite_acyltrans"/>
</dbReference>
<proteinExistence type="predicted"/>
<evidence type="ECO:0000256" key="1">
    <source>
        <dbReference type="ARBA" id="ARBA00022679"/>
    </source>
</evidence>
<dbReference type="AlphaFoldDB" id="A0ABD1QI30"/>
<sequence length="453" mass="50759">MATVLEQCRVQPSSGSHLTLPLTHFDMPFLTSSPSQRLLFIDFTCSKPDFLETIVPRLKESLCVTLKHFLPLAGNLIYPIISGRPVSRYVVGDSVSLTIAECDKDFNYLTGNHPRMAEEFYACVPQLPPPIHLSDSIIYPLMALQLTLFPGHGVCFGLINSHVIADECTIVGFVKEWASVNRFGSDSELIDKDNKSLPFYDRTFVEDPEGLDSISWNTMKKYKPAHSAPQIFPLNRLRATFVVTKDEVQKLKNFILNKQTNMDYISSFTVISAYVWVCLVRSAAALRVEEVPADEPEYFAFAANCRARLSPPLPSTYFGNCAVMVIAESKYGELKGQEGFLISAEMIGQAIQKTVYNEKGILHGADWPVEFPKWSGRRGFSVAGSPRFNIYDADFGWGKAKKYEFVHLDKETSMSLCKSREFQGGFEIGLSRPKIKMDAFAAVFTQGLKNMAQ</sequence>